<dbReference type="InterPro" id="IPR012867">
    <property type="entry name" value="DUF1648"/>
</dbReference>
<feature type="transmembrane region" description="Helical" evidence="1">
    <location>
        <begin position="47"/>
        <end position="67"/>
    </location>
</feature>
<evidence type="ECO:0000259" key="2">
    <source>
        <dbReference type="Pfam" id="PF07853"/>
    </source>
</evidence>
<gene>
    <name evidence="3" type="ORF">A2626_02400</name>
</gene>
<sequence length="210" mass="24793">MKKPYIFCLVIILFSFALAVFYYPAMPEKMASHWNANGEVNDYMPKFWGLFLMPLVSLIIFGLLVLIPKIDPLKENFAKFRKYFDWFIVLLEIFLLYIYILTLIWNAGIRFDFTPAIIPAIAALFYYVGILTEKSERNWFVGIRNPWTLSSEAVWKKTHNLGGKLFRIAGLIAFLGILFPKYSFLIFILLVIFFAIFINFYSYFEYKKEK</sequence>
<feature type="transmembrane region" description="Helical" evidence="1">
    <location>
        <begin position="185"/>
        <end position="204"/>
    </location>
</feature>
<dbReference type="Proteomes" id="UP000177360">
    <property type="component" value="Unassembled WGS sequence"/>
</dbReference>
<comment type="caution">
    <text evidence="3">The sequence shown here is derived from an EMBL/GenBank/DDBJ whole genome shotgun (WGS) entry which is preliminary data.</text>
</comment>
<dbReference type="PIRSF" id="PIRSF038959">
    <property type="entry name" value="SdpI"/>
    <property type="match status" value="1"/>
</dbReference>
<organism evidence="3 4">
    <name type="scientific">Candidatus Nealsonbacteria bacterium RIFCSPHIGHO2_01_FULL_38_55</name>
    <dbReference type="NCBI Taxonomy" id="1801664"/>
    <lineage>
        <taxon>Bacteria</taxon>
        <taxon>Candidatus Nealsoniibacteriota</taxon>
    </lineage>
</organism>
<dbReference type="InterPro" id="IPR026272">
    <property type="entry name" value="SdpI"/>
</dbReference>
<feature type="domain" description="DUF1648" evidence="2">
    <location>
        <begin position="10"/>
        <end position="57"/>
    </location>
</feature>
<dbReference type="AlphaFoldDB" id="A0A1G2E2Q5"/>
<keyword evidence="1" id="KW-0472">Membrane</keyword>
<dbReference type="EMBL" id="MHLZ01000033">
    <property type="protein sequence ID" value="OGZ19428.1"/>
    <property type="molecule type" value="Genomic_DNA"/>
</dbReference>
<dbReference type="Pfam" id="PF13630">
    <property type="entry name" value="SdpI"/>
    <property type="match status" value="1"/>
</dbReference>
<protein>
    <recommendedName>
        <fullName evidence="2">DUF1648 domain-containing protein</fullName>
    </recommendedName>
</protein>
<dbReference type="PANTHER" id="PTHR37810">
    <property type="entry name" value="IMMUNITY PROTEIN SDPI"/>
    <property type="match status" value="1"/>
</dbReference>
<dbReference type="PANTHER" id="PTHR37810:SF5">
    <property type="entry name" value="IMMUNITY PROTEIN SDPI"/>
    <property type="match status" value="1"/>
</dbReference>
<proteinExistence type="predicted"/>
<feature type="transmembrane region" description="Helical" evidence="1">
    <location>
        <begin position="87"/>
        <end position="107"/>
    </location>
</feature>
<name>A0A1G2E2Q5_9BACT</name>
<feature type="transmembrane region" description="Helical" evidence="1">
    <location>
        <begin position="5"/>
        <end position="25"/>
    </location>
</feature>
<evidence type="ECO:0000256" key="1">
    <source>
        <dbReference type="SAM" id="Phobius"/>
    </source>
</evidence>
<feature type="transmembrane region" description="Helical" evidence="1">
    <location>
        <begin position="161"/>
        <end position="179"/>
    </location>
</feature>
<feature type="transmembrane region" description="Helical" evidence="1">
    <location>
        <begin position="113"/>
        <end position="131"/>
    </location>
</feature>
<reference evidence="3 4" key="1">
    <citation type="journal article" date="2016" name="Nat. Commun.">
        <title>Thousands of microbial genomes shed light on interconnected biogeochemical processes in an aquifer system.</title>
        <authorList>
            <person name="Anantharaman K."/>
            <person name="Brown C.T."/>
            <person name="Hug L.A."/>
            <person name="Sharon I."/>
            <person name="Castelle C.J."/>
            <person name="Probst A.J."/>
            <person name="Thomas B.C."/>
            <person name="Singh A."/>
            <person name="Wilkins M.J."/>
            <person name="Karaoz U."/>
            <person name="Brodie E.L."/>
            <person name="Williams K.H."/>
            <person name="Hubbard S.S."/>
            <person name="Banfield J.F."/>
        </authorList>
    </citation>
    <scope>NUCLEOTIDE SEQUENCE [LARGE SCALE GENOMIC DNA]</scope>
</reference>
<dbReference type="GO" id="GO:0009636">
    <property type="term" value="P:response to toxic substance"/>
    <property type="evidence" value="ECO:0007669"/>
    <property type="project" value="TreeGrafter"/>
</dbReference>
<dbReference type="Pfam" id="PF07853">
    <property type="entry name" value="DUF1648"/>
    <property type="match status" value="1"/>
</dbReference>
<accession>A0A1G2E2Q5</accession>
<dbReference type="InterPro" id="IPR025962">
    <property type="entry name" value="SdpI/YhfL"/>
</dbReference>
<evidence type="ECO:0000313" key="3">
    <source>
        <dbReference type="EMBL" id="OGZ19428.1"/>
    </source>
</evidence>
<keyword evidence="1" id="KW-1133">Transmembrane helix</keyword>
<keyword evidence="1" id="KW-0812">Transmembrane</keyword>
<evidence type="ECO:0000313" key="4">
    <source>
        <dbReference type="Proteomes" id="UP000177360"/>
    </source>
</evidence>